<evidence type="ECO:0000256" key="13">
    <source>
        <dbReference type="ARBA" id="ARBA00022777"/>
    </source>
</evidence>
<evidence type="ECO:0000256" key="17">
    <source>
        <dbReference type="PIRSR" id="PIRSR000732-1"/>
    </source>
</evidence>
<evidence type="ECO:0000313" key="24">
    <source>
        <dbReference type="Proteomes" id="UP000091979"/>
    </source>
</evidence>
<reference evidence="23 24" key="1">
    <citation type="submission" date="2015-01" db="EMBL/GenBank/DDBJ databases">
        <title>Desulfovibrio sp. JC271 draft genome sequence.</title>
        <authorList>
            <person name="Shivani Y."/>
            <person name="Subhash Y."/>
            <person name="Sasikala C."/>
            <person name="Ramana C.V."/>
        </authorList>
    </citation>
    <scope>NUCLEOTIDE SEQUENCE [LARGE SCALE GENOMIC DNA]</scope>
    <source>
        <strain evidence="23 24">JC271</strain>
    </source>
</reference>
<evidence type="ECO:0000313" key="23">
    <source>
        <dbReference type="EMBL" id="OBQ56273.1"/>
    </source>
</evidence>
<dbReference type="InterPro" id="IPR006318">
    <property type="entry name" value="PTS_EI-like"/>
</dbReference>
<dbReference type="Pfam" id="PF05524">
    <property type="entry name" value="PEP-utilisers_N"/>
    <property type="match status" value="1"/>
</dbReference>
<dbReference type="PRINTS" id="PR01736">
    <property type="entry name" value="PHPHTRNFRASE"/>
</dbReference>
<evidence type="ECO:0000259" key="20">
    <source>
        <dbReference type="Pfam" id="PF00391"/>
    </source>
</evidence>
<dbReference type="Proteomes" id="UP000091979">
    <property type="component" value="Unassembled WGS sequence"/>
</dbReference>
<evidence type="ECO:0000256" key="16">
    <source>
        <dbReference type="PIRNR" id="PIRNR000732"/>
    </source>
</evidence>
<protein>
    <recommendedName>
        <fullName evidence="6 16">Phosphoenolpyruvate-protein phosphotransferase</fullName>
        <ecNumber evidence="5 16">2.7.3.9</ecNumber>
    </recommendedName>
    <alternativeName>
        <fullName evidence="15 16">Phosphotransferase system, enzyme I</fullName>
    </alternativeName>
</protein>
<dbReference type="GO" id="GO:0005737">
    <property type="term" value="C:cytoplasm"/>
    <property type="evidence" value="ECO:0007669"/>
    <property type="project" value="UniProtKB-SubCell"/>
</dbReference>
<dbReference type="GO" id="GO:0008965">
    <property type="term" value="F:phosphoenolpyruvate-protein phosphotransferase activity"/>
    <property type="evidence" value="ECO:0007669"/>
    <property type="project" value="UniProtKB-EC"/>
</dbReference>
<dbReference type="InterPro" id="IPR040442">
    <property type="entry name" value="Pyrv_kinase-like_dom_sf"/>
</dbReference>
<comment type="subcellular location">
    <subcellularLocation>
        <location evidence="3 16">Cytoplasm</location>
    </subcellularLocation>
</comment>
<dbReference type="PANTHER" id="PTHR46244:SF6">
    <property type="entry name" value="PHOSPHOENOLPYRUVATE-PROTEIN PHOSPHOTRANSFERASE"/>
    <property type="match status" value="1"/>
</dbReference>
<evidence type="ECO:0000256" key="1">
    <source>
        <dbReference type="ARBA" id="ARBA00000683"/>
    </source>
</evidence>
<comment type="caution">
    <text evidence="23">The sequence shown here is derived from an EMBL/GenBank/DDBJ whole genome shotgun (WGS) entry which is preliminary data.</text>
</comment>
<dbReference type="Gene3D" id="3.50.30.10">
    <property type="entry name" value="Phosphohistidine domain"/>
    <property type="match status" value="1"/>
</dbReference>
<dbReference type="InterPro" id="IPR024692">
    <property type="entry name" value="PTS_EI"/>
</dbReference>
<dbReference type="InterPro" id="IPR023151">
    <property type="entry name" value="PEP_util_CS"/>
</dbReference>
<dbReference type="InterPro" id="IPR000121">
    <property type="entry name" value="PEP_util_C"/>
</dbReference>
<comment type="catalytic activity">
    <reaction evidence="1 16">
        <text>L-histidyl-[protein] + phosphoenolpyruvate = N(pros)-phospho-L-histidyl-[protein] + pyruvate</text>
        <dbReference type="Rhea" id="RHEA:23880"/>
        <dbReference type="Rhea" id="RHEA-COMP:9745"/>
        <dbReference type="Rhea" id="RHEA-COMP:9746"/>
        <dbReference type="ChEBI" id="CHEBI:15361"/>
        <dbReference type="ChEBI" id="CHEBI:29979"/>
        <dbReference type="ChEBI" id="CHEBI:58702"/>
        <dbReference type="ChEBI" id="CHEBI:64837"/>
        <dbReference type="EC" id="2.7.3.9"/>
    </reaction>
</comment>
<dbReference type="AlphaFoldDB" id="A0A1B7XL84"/>
<feature type="binding site" evidence="19">
    <location>
        <position position="434"/>
    </location>
    <ligand>
        <name>Mg(2+)</name>
        <dbReference type="ChEBI" id="CHEBI:18420"/>
    </ligand>
</feature>
<gene>
    <name evidence="23" type="ORF">SP90_02865</name>
</gene>
<dbReference type="InterPro" id="IPR008731">
    <property type="entry name" value="PTS_EIN"/>
</dbReference>
<feature type="domain" description="Phosphotransferase system enzyme I N-terminal" evidence="22">
    <location>
        <begin position="7"/>
        <end position="130"/>
    </location>
</feature>
<dbReference type="NCBIfam" id="TIGR01417">
    <property type="entry name" value="PTS_I_fam"/>
    <property type="match status" value="1"/>
</dbReference>
<dbReference type="PIRSF" id="PIRSF000732">
    <property type="entry name" value="PTS_enzyme_I"/>
    <property type="match status" value="1"/>
</dbReference>
<dbReference type="PANTHER" id="PTHR46244">
    <property type="entry name" value="PHOSPHOENOLPYRUVATE-PROTEIN PHOSPHOTRANSFERASE"/>
    <property type="match status" value="1"/>
</dbReference>
<accession>A0A1B7XL84</accession>
<evidence type="ECO:0000256" key="4">
    <source>
        <dbReference type="ARBA" id="ARBA00007837"/>
    </source>
</evidence>
<keyword evidence="9 16" id="KW-0762">Sugar transport</keyword>
<feature type="active site" description="Tele-phosphohistidine intermediate" evidence="17">
    <location>
        <position position="192"/>
    </location>
</feature>
<dbReference type="InterPro" id="IPR036618">
    <property type="entry name" value="PtsI_HPr-bd_sf"/>
</dbReference>
<dbReference type="SUPFAM" id="SSF47831">
    <property type="entry name" value="Enzyme I of the PEP:sugar phosphotransferase system HPr-binding (sub)domain"/>
    <property type="match status" value="1"/>
</dbReference>
<dbReference type="Pfam" id="PF00391">
    <property type="entry name" value="PEP-utilizers"/>
    <property type="match status" value="1"/>
</dbReference>
<evidence type="ECO:0000256" key="7">
    <source>
        <dbReference type="ARBA" id="ARBA00022448"/>
    </source>
</evidence>
<comment type="similarity">
    <text evidence="4 16">Belongs to the PEP-utilizing enzyme family.</text>
</comment>
<feature type="domain" description="PEP-utilising enzyme mobile" evidence="20">
    <location>
        <begin position="159"/>
        <end position="228"/>
    </location>
</feature>
<dbReference type="SUPFAM" id="SSF52009">
    <property type="entry name" value="Phosphohistidine domain"/>
    <property type="match status" value="1"/>
</dbReference>
<evidence type="ECO:0000256" key="2">
    <source>
        <dbReference type="ARBA" id="ARBA00001946"/>
    </source>
</evidence>
<proteinExistence type="inferred from homology"/>
<dbReference type="PROSITE" id="PS00742">
    <property type="entry name" value="PEP_ENZYMES_2"/>
    <property type="match status" value="1"/>
</dbReference>
<comment type="function">
    <text evidence="16">General (non sugar-specific) component of the phosphoenolpyruvate-dependent sugar phosphotransferase system (sugar PTS). This major carbohydrate active-transport system catalyzes the phosphorylation of incoming sugar substrates concomitantly with their translocation across the cell membrane. Enzyme I transfers the phosphoryl group from phosphoenolpyruvate (PEP) to the phosphoryl carrier protein (HPr).</text>
</comment>
<dbReference type="InterPro" id="IPR050499">
    <property type="entry name" value="PEP-utilizing_PTS_enzyme"/>
</dbReference>
<evidence type="ECO:0000259" key="21">
    <source>
        <dbReference type="Pfam" id="PF02896"/>
    </source>
</evidence>
<keyword evidence="23" id="KW-0670">Pyruvate</keyword>
<feature type="binding site" evidence="19">
    <location>
        <position position="458"/>
    </location>
    <ligand>
        <name>Mg(2+)</name>
        <dbReference type="ChEBI" id="CHEBI:18420"/>
    </ligand>
</feature>
<evidence type="ECO:0000256" key="10">
    <source>
        <dbReference type="ARBA" id="ARBA00022679"/>
    </source>
</evidence>
<keyword evidence="12 16" id="KW-0479">Metal-binding</keyword>
<dbReference type="EMBL" id="JXMS01000003">
    <property type="protein sequence ID" value="OBQ56273.1"/>
    <property type="molecule type" value="Genomic_DNA"/>
</dbReference>
<keyword evidence="10 16" id="KW-0808">Transferase</keyword>
<evidence type="ECO:0000256" key="19">
    <source>
        <dbReference type="PIRSR" id="PIRSR000732-3"/>
    </source>
</evidence>
<dbReference type="InterPro" id="IPR008279">
    <property type="entry name" value="PEP-util_enz_mobile_dom"/>
</dbReference>
<dbReference type="GO" id="GO:0016301">
    <property type="term" value="F:kinase activity"/>
    <property type="evidence" value="ECO:0007669"/>
    <property type="project" value="UniProtKB-KW"/>
</dbReference>
<dbReference type="EC" id="2.7.3.9" evidence="5 16"/>
<feature type="binding site" evidence="18">
    <location>
        <position position="468"/>
    </location>
    <ligand>
        <name>phosphoenolpyruvate</name>
        <dbReference type="ChEBI" id="CHEBI:58702"/>
    </ligand>
</feature>
<keyword evidence="11 16" id="KW-0598">Phosphotransferase system</keyword>
<sequence length="595" mass="66480">MARKILRGIPVSAGISIGKAYFVNRQKERRIPRETIPHHLVAIETQRLRNAVEEVRQGFMDARARVPEELKEHGAIIDSHLMICQDPKLVESAAKNIEERAITAEWALERSINAIGKAFSAIDDPYIRERMQDVRVVGDKIMQALIGTPKPVDLPAGRRVLMAHDLTPADAIELELSKIMSFATAEGGKTSHTGILARSLQIPAIVGVEDLEDSIRDGDLVIIDALKGLIFIDPSEDELAHYGDRKYQFEDYQKAIVKQCHLPAETVDGYRLEVCANIELAEELVQVKDNGGEGVGLYRTEYAFFNKSNMPDEEKLYEEYATLAEQLAPQKVILRTLDVGADKLLDEQAMLDEANPALGLRGIRFCLRYQNVFRMQLRAMLRASVHGNVAIMFPMISGLKELRQARFVLNSVKSELDAEGVAYNPDIPVGIMIELPSAVMIADTLAREVDFFSIGTNDLIQYSLGIDRTNKHVSYLYQPLHPAIVRSIKFVIDAAHKEGIEASVCGEVASDPYCVPILMGMRVDGISIAPQAIPGIKRVIRQIDMEECIELLGDVLTHATVSRINTKVRKRIFKRFPEELSFFASLIEQDDITEP</sequence>
<evidence type="ECO:0000256" key="8">
    <source>
        <dbReference type="ARBA" id="ARBA00022490"/>
    </source>
</evidence>
<keyword evidence="7 16" id="KW-0813">Transport</keyword>
<dbReference type="PATRIC" id="fig|1560234.3.peg.2026"/>
<evidence type="ECO:0000256" key="6">
    <source>
        <dbReference type="ARBA" id="ARBA00016544"/>
    </source>
</evidence>
<evidence type="ECO:0000256" key="18">
    <source>
        <dbReference type="PIRSR" id="PIRSR000732-2"/>
    </source>
</evidence>
<feature type="binding site" evidence="18">
    <location>
        <begin position="457"/>
        <end position="458"/>
    </location>
    <ligand>
        <name>phosphoenolpyruvate</name>
        <dbReference type="ChEBI" id="CHEBI:58702"/>
    </ligand>
</feature>
<feature type="binding site" evidence="18">
    <location>
        <position position="335"/>
    </location>
    <ligand>
        <name>phosphoenolpyruvate</name>
        <dbReference type="ChEBI" id="CHEBI:58702"/>
    </ligand>
</feature>
<evidence type="ECO:0000256" key="12">
    <source>
        <dbReference type="ARBA" id="ARBA00022723"/>
    </source>
</evidence>
<dbReference type="RefSeq" id="WP_066852355.1">
    <property type="nucleotide sequence ID" value="NZ_JXMS01000003.1"/>
</dbReference>
<evidence type="ECO:0000256" key="9">
    <source>
        <dbReference type="ARBA" id="ARBA00022597"/>
    </source>
</evidence>
<feature type="binding site" evidence="18">
    <location>
        <position position="299"/>
    </location>
    <ligand>
        <name>phosphoenolpyruvate</name>
        <dbReference type="ChEBI" id="CHEBI:58702"/>
    </ligand>
</feature>
<organism evidence="23 24">
    <name type="scientific">Halodesulfovibrio spirochaetisodalis</name>
    <dbReference type="NCBI Taxonomy" id="1560234"/>
    <lineage>
        <taxon>Bacteria</taxon>
        <taxon>Pseudomonadati</taxon>
        <taxon>Thermodesulfobacteriota</taxon>
        <taxon>Desulfovibrionia</taxon>
        <taxon>Desulfovibrionales</taxon>
        <taxon>Desulfovibrionaceae</taxon>
        <taxon>Halodesulfovibrio</taxon>
    </lineage>
</organism>
<dbReference type="SUPFAM" id="SSF51621">
    <property type="entry name" value="Phosphoenolpyruvate/pyruvate domain"/>
    <property type="match status" value="1"/>
</dbReference>
<evidence type="ECO:0000256" key="15">
    <source>
        <dbReference type="ARBA" id="ARBA00033235"/>
    </source>
</evidence>
<evidence type="ECO:0000259" key="22">
    <source>
        <dbReference type="Pfam" id="PF05524"/>
    </source>
</evidence>
<comment type="cofactor">
    <cofactor evidence="2 16 19">
        <name>Mg(2+)</name>
        <dbReference type="ChEBI" id="CHEBI:18420"/>
    </cofactor>
</comment>
<dbReference type="GO" id="GO:0009401">
    <property type="term" value="P:phosphoenolpyruvate-dependent sugar phosphotransferase system"/>
    <property type="evidence" value="ECO:0007669"/>
    <property type="project" value="UniProtKB-KW"/>
</dbReference>
<dbReference type="Pfam" id="PF02896">
    <property type="entry name" value="PEP-utilizers_C"/>
    <property type="match status" value="1"/>
</dbReference>
<evidence type="ECO:0000256" key="5">
    <source>
        <dbReference type="ARBA" id="ARBA00012232"/>
    </source>
</evidence>
<feature type="active site" description="Proton donor" evidence="17">
    <location>
        <position position="505"/>
    </location>
</feature>
<keyword evidence="14 16" id="KW-0460">Magnesium</keyword>
<dbReference type="InterPro" id="IPR036637">
    <property type="entry name" value="Phosphohistidine_dom_sf"/>
</dbReference>
<keyword evidence="13 16" id="KW-0418">Kinase</keyword>
<keyword evidence="24" id="KW-1185">Reference proteome</keyword>
<dbReference type="STRING" id="1560234.SP90_02865"/>
<dbReference type="Gene3D" id="1.10.274.10">
    <property type="entry name" value="PtsI, HPr-binding domain"/>
    <property type="match status" value="1"/>
</dbReference>
<keyword evidence="8 16" id="KW-0963">Cytoplasm</keyword>
<dbReference type="OrthoDB" id="9765468at2"/>
<evidence type="ECO:0000256" key="3">
    <source>
        <dbReference type="ARBA" id="ARBA00004496"/>
    </source>
</evidence>
<dbReference type="GO" id="GO:0046872">
    <property type="term" value="F:metal ion binding"/>
    <property type="evidence" value="ECO:0007669"/>
    <property type="project" value="UniProtKB-KW"/>
</dbReference>
<dbReference type="InterPro" id="IPR015813">
    <property type="entry name" value="Pyrv/PenolPyrv_kinase-like_dom"/>
</dbReference>
<evidence type="ECO:0000256" key="14">
    <source>
        <dbReference type="ARBA" id="ARBA00022842"/>
    </source>
</evidence>
<feature type="domain" description="PEP-utilising enzyme C-terminal" evidence="21">
    <location>
        <begin position="258"/>
        <end position="544"/>
    </location>
</feature>
<name>A0A1B7XL84_9BACT</name>
<dbReference type="Gene3D" id="3.20.20.60">
    <property type="entry name" value="Phosphoenolpyruvate-binding domains"/>
    <property type="match status" value="1"/>
</dbReference>
<evidence type="ECO:0000256" key="11">
    <source>
        <dbReference type="ARBA" id="ARBA00022683"/>
    </source>
</evidence>